<dbReference type="AlphaFoldDB" id="A0A146KTC0"/>
<protein>
    <submittedName>
        <fullName evidence="3">Uncharacterized protein</fullName>
    </submittedName>
</protein>
<feature type="compositionally biased region" description="Basic and acidic residues" evidence="1">
    <location>
        <begin position="162"/>
        <end position="174"/>
    </location>
</feature>
<feature type="region of interest" description="Disordered" evidence="1">
    <location>
        <begin position="204"/>
        <end position="306"/>
    </location>
</feature>
<evidence type="ECO:0000256" key="2">
    <source>
        <dbReference type="SAM" id="Phobius"/>
    </source>
</evidence>
<evidence type="ECO:0000256" key="1">
    <source>
        <dbReference type="SAM" id="MobiDB-lite"/>
    </source>
</evidence>
<feature type="compositionally biased region" description="Polar residues" evidence="1">
    <location>
        <begin position="226"/>
        <end position="237"/>
    </location>
</feature>
<keyword evidence="2" id="KW-1133">Transmembrane helix</keyword>
<feature type="transmembrane region" description="Helical" evidence="2">
    <location>
        <begin position="464"/>
        <end position="486"/>
    </location>
</feature>
<feature type="region of interest" description="Disordered" evidence="1">
    <location>
        <begin position="162"/>
        <end position="192"/>
    </location>
</feature>
<keyword evidence="2" id="KW-0812">Transmembrane</keyword>
<keyword evidence="2" id="KW-0472">Membrane</keyword>
<name>A0A146KTC0_LYGHE</name>
<gene>
    <name evidence="3" type="ORF">g.47709</name>
</gene>
<evidence type="ECO:0000313" key="3">
    <source>
        <dbReference type="EMBL" id="JAP99743.1"/>
    </source>
</evidence>
<accession>A0A146KTC0</accession>
<sequence>MEIKIGIFVVSTLCSTLGNTIHVNPGNQPTHLSYVPVATSDPGERYARNSVSLQRRNSTDEPAERFPYGREIIEISDPTTDSTLHLPHYPPIDCTNKKECDAISGDTTPMPTFRPYTQEELNGFLKKYVEHNGQMPDHEQTEEPSNKLANIYMDETVNVLEGDKESGKSQEKSKSWQLMQAQGHKHPYDDRTGWVTLEPVPWSSSQIQKWEPNKRPPAIPQWNEDPPQSQSSWNRPTPTKWPEKPWNNKNTYEYKPSSKPWTDKYNSKPSGWNSNSDSWGAGSDIITEDGPSQFPHEPARPTWYERPQTEIVYQGEKEQYSHPQTHPSEGDGRWVLLSSTKGYSVPHRSRAHQRSLFVTGKTPASGKVPSVKSHRSVRLTVLPPLNGTMNTTTIHGGLVEVEQTMQTVDEAHRAHLAKMLKLESVNANAPGQAPKPAPVASKRSGTAIRVYPMRSPQTQARNNAMLAAVGAGMIPATVAMMLPMVLGRRRRSLEQIQQRIGHLRLMPYLHHHHQ</sequence>
<dbReference type="EMBL" id="GDHC01018885">
    <property type="protein sequence ID" value="JAP99743.1"/>
    <property type="molecule type" value="Transcribed_RNA"/>
</dbReference>
<feature type="compositionally biased region" description="Polar residues" evidence="1">
    <location>
        <begin position="267"/>
        <end position="278"/>
    </location>
</feature>
<reference evidence="3" key="1">
    <citation type="journal article" date="2016" name="Gigascience">
        <title>De novo construction of an expanded transcriptome assembly for the western tarnished plant bug, Lygus hesperus.</title>
        <authorList>
            <person name="Tassone E.E."/>
            <person name="Geib S.M."/>
            <person name="Hall B."/>
            <person name="Fabrick J.A."/>
            <person name="Brent C.S."/>
            <person name="Hull J.J."/>
        </authorList>
    </citation>
    <scope>NUCLEOTIDE SEQUENCE</scope>
</reference>
<proteinExistence type="predicted"/>
<organism evidence="3">
    <name type="scientific">Lygus hesperus</name>
    <name type="common">Western plant bug</name>
    <dbReference type="NCBI Taxonomy" id="30085"/>
    <lineage>
        <taxon>Eukaryota</taxon>
        <taxon>Metazoa</taxon>
        <taxon>Ecdysozoa</taxon>
        <taxon>Arthropoda</taxon>
        <taxon>Hexapoda</taxon>
        <taxon>Insecta</taxon>
        <taxon>Pterygota</taxon>
        <taxon>Neoptera</taxon>
        <taxon>Paraneoptera</taxon>
        <taxon>Hemiptera</taxon>
        <taxon>Heteroptera</taxon>
        <taxon>Panheteroptera</taxon>
        <taxon>Cimicomorpha</taxon>
        <taxon>Miridae</taxon>
        <taxon>Mirini</taxon>
        <taxon>Lygus</taxon>
    </lineage>
</organism>